<dbReference type="GO" id="GO:0003964">
    <property type="term" value="F:RNA-directed DNA polymerase activity"/>
    <property type="evidence" value="ECO:0007669"/>
    <property type="project" value="UniProtKB-KW"/>
</dbReference>
<comment type="caution">
    <text evidence="2">The sequence shown here is derived from an EMBL/GenBank/DDBJ whole genome shotgun (WGS) entry which is preliminary data.</text>
</comment>
<dbReference type="PANTHER" id="PTHR33116:SF78">
    <property type="entry name" value="OS12G0587133 PROTEIN"/>
    <property type="match status" value="1"/>
</dbReference>
<dbReference type="EMBL" id="BQNB010009687">
    <property type="protein sequence ID" value="GJS67006.1"/>
    <property type="molecule type" value="Genomic_DNA"/>
</dbReference>
<sequence>MSRLTHWQGFIDKFNSKLSKWKVKLLLIGGRSTLVKAVLGSVGIYYMSFFKVPESTLSNIERLRAKFFWGGEPDSKLLIWIKWENVLASLKKGGLGIGSLKAFNLALLQKWRWRLVANRNSLWAQVIKAIHGEEAGFNQNRCKSNGVWSKIVGSINHLHSSGIVPKHTLHYKLGCGTKVRFWKDNWSGDTPLAQRYNRLFRLDPEPNCMVSDRYVNGEWNLKWIRPIIYGRNLDYLACLTSELEQVISFEGQDELRWSLGCDGTFTVKDTRHHIDDIILPTLETSTIWCKNIPRKVNIFLWRVRLDRLPLRLNLSKRGLDIQSITCPLCSNGVESNDHLFFMCEVASSIRRLIETWCDLQFPNLVLSSDWKTWIDNLRVSKDKKNRIQVIMAATWWNLWKFRNSITFNSQNLRKCDLFDSIRLSSFSWLKSRNSICLAWHDWLKTPL</sequence>
<feature type="domain" description="Reverse transcriptase zinc-binding" evidence="1">
    <location>
        <begin position="283"/>
        <end position="348"/>
    </location>
</feature>
<dbReference type="InterPro" id="IPR026960">
    <property type="entry name" value="RVT-Znf"/>
</dbReference>
<keyword evidence="2" id="KW-0695">RNA-directed DNA polymerase</keyword>
<name>A0ABQ4XQA6_9ASTR</name>
<evidence type="ECO:0000259" key="1">
    <source>
        <dbReference type="Pfam" id="PF13966"/>
    </source>
</evidence>
<dbReference type="Pfam" id="PF13966">
    <property type="entry name" value="zf-RVT"/>
    <property type="match status" value="1"/>
</dbReference>
<reference evidence="2" key="1">
    <citation type="journal article" date="2022" name="Int. J. Mol. Sci.">
        <title>Draft Genome of Tanacetum Coccineum: Genomic Comparison of Closely Related Tanacetum-Family Plants.</title>
        <authorList>
            <person name="Yamashiro T."/>
            <person name="Shiraishi A."/>
            <person name="Nakayama K."/>
            <person name="Satake H."/>
        </authorList>
    </citation>
    <scope>NUCLEOTIDE SEQUENCE</scope>
</reference>
<keyword evidence="2" id="KW-0808">Transferase</keyword>
<reference evidence="2" key="2">
    <citation type="submission" date="2022-01" db="EMBL/GenBank/DDBJ databases">
        <authorList>
            <person name="Yamashiro T."/>
            <person name="Shiraishi A."/>
            <person name="Satake H."/>
            <person name="Nakayama K."/>
        </authorList>
    </citation>
    <scope>NUCLEOTIDE SEQUENCE</scope>
</reference>
<keyword evidence="3" id="KW-1185">Reference proteome</keyword>
<dbReference type="PANTHER" id="PTHR33116">
    <property type="entry name" value="REVERSE TRANSCRIPTASE ZINC-BINDING DOMAIN-CONTAINING PROTEIN-RELATED-RELATED"/>
    <property type="match status" value="1"/>
</dbReference>
<evidence type="ECO:0000313" key="3">
    <source>
        <dbReference type="Proteomes" id="UP001151760"/>
    </source>
</evidence>
<accession>A0ABQ4XQA6</accession>
<evidence type="ECO:0000313" key="2">
    <source>
        <dbReference type="EMBL" id="GJS67006.1"/>
    </source>
</evidence>
<organism evidence="2 3">
    <name type="scientific">Tanacetum coccineum</name>
    <dbReference type="NCBI Taxonomy" id="301880"/>
    <lineage>
        <taxon>Eukaryota</taxon>
        <taxon>Viridiplantae</taxon>
        <taxon>Streptophyta</taxon>
        <taxon>Embryophyta</taxon>
        <taxon>Tracheophyta</taxon>
        <taxon>Spermatophyta</taxon>
        <taxon>Magnoliopsida</taxon>
        <taxon>eudicotyledons</taxon>
        <taxon>Gunneridae</taxon>
        <taxon>Pentapetalae</taxon>
        <taxon>asterids</taxon>
        <taxon>campanulids</taxon>
        <taxon>Asterales</taxon>
        <taxon>Asteraceae</taxon>
        <taxon>Asteroideae</taxon>
        <taxon>Anthemideae</taxon>
        <taxon>Anthemidinae</taxon>
        <taxon>Tanacetum</taxon>
    </lineage>
</organism>
<gene>
    <name evidence="2" type="ORF">Tco_0681570</name>
</gene>
<proteinExistence type="predicted"/>
<dbReference type="Proteomes" id="UP001151760">
    <property type="component" value="Unassembled WGS sequence"/>
</dbReference>
<protein>
    <submittedName>
        <fullName evidence="2">RNA-directed DNA polymerase, eukaryota, reverse transcriptase zinc-binding domain protein</fullName>
    </submittedName>
</protein>
<keyword evidence="2" id="KW-0548">Nucleotidyltransferase</keyword>